<protein>
    <submittedName>
        <fullName evidence="2">Sugar lactone lactonase YvrE</fullName>
    </submittedName>
</protein>
<dbReference type="PANTHER" id="PTHR10426">
    <property type="entry name" value="STRICTOSIDINE SYNTHASE-RELATED"/>
    <property type="match status" value="1"/>
</dbReference>
<dbReference type="EMBL" id="FQXG01000009">
    <property type="protein sequence ID" value="SHI19234.1"/>
    <property type="molecule type" value="Genomic_DNA"/>
</dbReference>
<evidence type="ECO:0000259" key="1">
    <source>
        <dbReference type="Pfam" id="PF08450"/>
    </source>
</evidence>
<dbReference type="Proteomes" id="UP000184268">
    <property type="component" value="Unassembled WGS sequence"/>
</dbReference>
<dbReference type="OrthoDB" id="9775406at2"/>
<proteinExistence type="predicted"/>
<dbReference type="InterPro" id="IPR013658">
    <property type="entry name" value="SGL"/>
</dbReference>
<feature type="domain" description="SMP-30/Gluconolactonase/LRE-like region" evidence="1">
    <location>
        <begin position="74"/>
        <end position="262"/>
    </location>
</feature>
<dbReference type="SUPFAM" id="SSF63829">
    <property type="entry name" value="Calcium-dependent phosphotriesterase"/>
    <property type="match status" value="1"/>
</dbReference>
<dbReference type="STRING" id="299255.SAMN02745129_4645"/>
<name>A0A1M5Z523_9GAMM</name>
<reference evidence="2 3" key="1">
    <citation type="submission" date="2016-11" db="EMBL/GenBank/DDBJ databases">
        <authorList>
            <person name="Jaros S."/>
            <person name="Januszkiewicz K."/>
            <person name="Wedrychowicz H."/>
        </authorList>
    </citation>
    <scope>NUCLEOTIDE SEQUENCE [LARGE SCALE GENOMIC DNA]</scope>
    <source>
        <strain evidence="2 3">DSM 16917</strain>
    </source>
</reference>
<dbReference type="RefSeq" id="WP_067661915.1">
    <property type="nucleotide sequence ID" value="NZ_FQXG01000009.1"/>
</dbReference>
<dbReference type="InterPro" id="IPR011042">
    <property type="entry name" value="6-blade_b-propeller_TolB-like"/>
</dbReference>
<evidence type="ECO:0000313" key="3">
    <source>
        <dbReference type="Proteomes" id="UP000184268"/>
    </source>
</evidence>
<evidence type="ECO:0000313" key="2">
    <source>
        <dbReference type="EMBL" id="SHI19234.1"/>
    </source>
</evidence>
<dbReference type="AlphaFoldDB" id="A0A1M5Z523"/>
<accession>A0A1M5Z523</accession>
<organism evidence="2 3">
    <name type="scientific">Ferrimonas marina</name>
    <dbReference type="NCBI Taxonomy" id="299255"/>
    <lineage>
        <taxon>Bacteria</taxon>
        <taxon>Pseudomonadati</taxon>
        <taxon>Pseudomonadota</taxon>
        <taxon>Gammaproteobacteria</taxon>
        <taxon>Alteromonadales</taxon>
        <taxon>Ferrimonadaceae</taxon>
        <taxon>Ferrimonas</taxon>
    </lineage>
</organism>
<dbReference type="GO" id="GO:0016787">
    <property type="term" value="F:hydrolase activity"/>
    <property type="evidence" value="ECO:0007669"/>
    <property type="project" value="TreeGrafter"/>
</dbReference>
<sequence>MKASLLVLAVVSLAYLLFWPVPIDPVAWQAPKNRGYLPPFEANTVLDNVQRLRLQDEGPEMLAVSPEGQVHMAMLSGAIDRLNARGQVETWVNTGGRPLGMAFDVQGDLIVADAFQGVLRIDAEGEQTPVLTHVGEQPLRYANSVAIGPDGTLYVSESTQRHAAAEYGTYQASLLDINEHGGSGRVLAVSPDGEEVKELVTGLNFANGVAVLPSGEALLISETGRYRVLKHHLQGERAGETEVLISNLPGFPDNLNPGPDGLFWLGLVSPRSAPLDSLSNWPYLRKVVQRLPAFVRPQARPYGHLVGFDEQGVIHHNLQGPSGHYAYITGAVVSGRWLYLSSLHEDALGRLPWPIPVTTSAYRVADR</sequence>
<dbReference type="Pfam" id="PF08450">
    <property type="entry name" value="SGL"/>
    <property type="match status" value="1"/>
</dbReference>
<gene>
    <name evidence="2" type="ORF">SAMN02745129_4645</name>
</gene>
<keyword evidence="3" id="KW-1185">Reference proteome</keyword>
<dbReference type="Gene3D" id="2.120.10.30">
    <property type="entry name" value="TolB, C-terminal domain"/>
    <property type="match status" value="1"/>
</dbReference>
<dbReference type="PANTHER" id="PTHR10426:SF88">
    <property type="entry name" value="ADIPOCYTE PLASMA MEMBRANE-ASSOCIATED PROTEIN HEMOMUCIN-RELATED"/>
    <property type="match status" value="1"/>
</dbReference>